<sequence length="147" mass="16133">MNTLSSKRLFAQLSFAKGALQQNHIRLLLTINNEANVRRSTKSLVLGKTKVMGYEERKVAREKRVEKDAAQKVKGKGKRGQNRTSAVLEADAAEPSFATGVVGRSKRIFSKTLYGKKQYSQPLHGGNRDSSATGNIYAVAGRPVQQS</sequence>
<proteinExistence type="predicted"/>
<evidence type="ECO:0000313" key="1">
    <source>
        <dbReference type="EMBL" id="KAF2621819.1"/>
    </source>
</evidence>
<evidence type="ECO:0000313" key="2">
    <source>
        <dbReference type="Proteomes" id="UP000799754"/>
    </source>
</evidence>
<reference evidence="1" key="1">
    <citation type="journal article" date="2020" name="Stud. Mycol.">
        <title>101 Dothideomycetes genomes: a test case for predicting lifestyles and emergence of pathogens.</title>
        <authorList>
            <person name="Haridas S."/>
            <person name="Albert R."/>
            <person name="Binder M."/>
            <person name="Bloem J."/>
            <person name="Labutti K."/>
            <person name="Salamov A."/>
            <person name="Andreopoulos B."/>
            <person name="Baker S."/>
            <person name="Barry K."/>
            <person name="Bills G."/>
            <person name="Bluhm B."/>
            <person name="Cannon C."/>
            <person name="Castanera R."/>
            <person name="Culley D."/>
            <person name="Daum C."/>
            <person name="Ezra D."/>
            <person name="Gonzalez J."/>
            <person name="Henrissat B."/>
            <person name="Kuo A."/>
            <person name="Liang C."/>
            <person name="Lipzen A."/>
            <person name="Lutzoni F."/>
            <person name="Magnuson J."/>
            <person name="Mondo S."/>
            <person name="Nolan M."/>
            <person name="Ohm R."/>
            <person name="Pangilinan J."/>
            <person name="Park H.-J."/>
            <person name="Ramirez L."/>
            <person name="Alfaro M."/>
            <person name="Sun H."/>
            <person name="Tritt A."/>
            <person name="Yoshinaga Y."/>
            <person name="Zwiers L.-H."/>
            <person name="Turgeon B."/>
            <person name="Goodwin S."/>
            <person name="Spatafora J."/>
            <person name="Crous P."/>
            <person name="Grigoriev I."/>
        </authorList>
    </citation>
    <scope>NUCLEOTIDE SEQUENCE</scope>
    <source>
        <strain evidence="1">CBS 525.71</strain>
    </source>
</reference>
<keyword evidence="2" id="KW-1185">Reference proteome</keyword>
<dbReference type="Proteomes" id="UP000799754">
    <property type="component" value="Unassembled WGS sequence"/>
</dbReference>
<accession>A0ACB6RLJ7</accession>
<comment type="caution">
    <text evidence="1">The sequence shown here is derived from an EMBL/GenBank/DDBJ whole genome shotgun (WGS) entry which is preliminary data.</text>
</comment>
<dbReference type="EMBL" id="MU006751">
    <property type="protein sequence ID" value="KAF2621819.1"/>
    <property type="molecule type" value="Genomic_DNA"/>
</dbReference>
<protein>
    <submittedName>
        <fullName evidence="1">Uncharacterized protein</fullName>
    </submittedName>
</protein>
<gene>
    <name evidence="1" type="ORF">BU25DRAFT_495530</name>
</gene>
<name>A0ACB6RLJ7_9PLEO</name>
<organism evidence="1 2">
    <name type="scientific">Macroventuria anomochaeta</name>
    <dbReference type="NCBI Taxonomy" id="301207"/>
    <lineage>
        <taxon>Eukaryota</taxon>
        <taxon>Fungi</taxon>
        <taxon>Dikarya</taxon>
        <taxon>Ascomycota</taxon>
        <taxon>Pezizomycotina</taxon>
        <taxon>Dothideomycetes</taxon>
        <taxon>Pleosporomycetidae</taxon>
        <taxon>Pleosporales</taxon>
        <taxon>Pleosporineae</taxon>
        <taxon>Didymellaceae</taxon>
        <taxon>Macroventuria</taxon>
    </lineage>
</organism>